<feature type="domain" description="Aminoacyl-tRNA synthetase class Ia" evidence="15">
    <location>
        <begin position="16"/>
        <end position="464"/>
    </location>
</feature>
<dbReference type="FunFam" id="1.10.287.380:FF:000001">
    <property type="entry name" value="Valine--tRNA ligase"/>
    <property type="match status" value="1"/>
</dbReference>
<name>A0A1F5SW44_9BACT</name>
<dbReference type="PANTHER" id="PTHR11946:SF93">
    <property type="entry name" value="VALINE--TRNA LIGASE, CHLOROPLASTIC_MITOCHONDRIAL 2"/>
    <property type="match status" value="1"/>
</dbReference>
<dbReference type="SUPFAM" id="SSF47323">
    <property type="entry name" value="Anticodon-binding domain of a subclass of class I aminoacyl-tRNA synthetases"/>
    <property type="match status" value="1"/>
</dbReference>
<comment type="caution">
    <text evidence="18">The sequence shown here is derived from an EMBL/GenBank/DDBJ whole genome shotgun (WGS) entry which is preliminary data.</text>
</comment>
<dbReference type="InterPro" id="IPR009008">
    <property type="entry name" value="Val/Leu/Ile-tRNA-synth_edit"/>
</dbReference>
<evidence type="ECO:0000256" key="11">
    <source>
        <dbReference type="ARBA" id="ARBA00060830"/>
    </source>
</evidence>
<keyword evidence="8 12" id="KW-0175">Coiled coil</keyword>
<evidence type="ECO:0000256" key="4">
    <source>
        <dbReference type="ARBA" id="ARBA00022598"/>
    </source>
</evidence>
<dbReference type="InterPro" id="IPR029033">
    <property type="entry name" value="His_PPase_superfam"/>
</dbReference>
<proteinExistence type="inferred from homology"/>
<dbReference type="PANTHER" id="PTHR11946">
    <property type="entry name" value="VALYL-TRNA SYNTHETASES"/>
    <property type="match status" value="1"/>
</dbReference>
<dbReference type="SUPFAM" id="SSF46589">
    <property type="entry name" value="tRNA-binding arm"/>
    <property type="match status" value="1"/>
</dbReference>
<keyword evidence="4 12" id="KW-0436">Ligase</keyword>
<comment type="domain">
    <text evidence="12">The C-terminal coiled-coil domain is crucial for aminoacylation activity.</text>
</comment>
<dbReference type="PROSITE" id="PS00178">
    <property type="entry name" value="AA_TRNA_LIGASE_I"/>
    <property type="match status" value="1"/>
</dbReference>
<evidence type="ECO:0000256" key="8">
    <source>
        <dbReference type="ARBA" id="ARBA00023054"/>
    </source>
</evidence>
<feature type="domain" description="Aminoacyl-tRNA synthetase class Ia" evidence="15">
    <location>
        <begin position="635"/>
        <end position="768"/>
    </location>
</feature>
<dbReference type="InterPro" id="IPR001412">
    <property type="entry name" value="aa-tRNA-synth_I_CS"/>
</dbReference>
<comment type="function">
    <text evidence="12">Catalyzes the attachment of valine to tRNA(Val). As ValRS can inadvertently accommodate and process structurally similar amino acids such as threonine, to avoid such errors, it has a 'posttransfer' editing activity that hydrolyzes mischarged Thr-tRNA(Val) in a tRNA-dependent manner.</text>
</comment>
<evidence type="ECO:0000256" key="5">
    <source>
        <dbReference type="ARBA" id="ARBA00022741"/>
    </source>
</evidence>
<dbReference type="InterPro" id="IPR002303">
    <property type="entry name" value="Valyl-tRNA_ligase"/>
</dbReference>
<protein>
    <recommendedName>
        <fullName evidence="12">Valine--tRNA ligase</fullName>
        <ecNumber evidence="12">6.1.1.9</ecNumber>
    </recommendedName>
    <alternativeName>
        <fullName evidence="12">Valyl-tRNA synthetase</fullName>
        <shortName evidence="12">ValRS</shortName>
    </alternativeName>
</protein>
<gene>
    <name evidence="12" type="primary">valS</name>
    <name evidence="18" type="ORF">A2478_00735</name>
</gene>
<comment type="domain">
    <text evidence="12">ValRS has two distinct active sites: one for aminoacylation and one for editing. The misactivated threonine is translocated from the active site to the editing site.</text>
</comment>
<dbReference type="Pfam" id="PF00133">
    <property type="entry name" value="tRNA-synt_1"/>
    <property type="match status" value="2"/>
</dbReference>
<sequence length="1067" mass="123236">MKELPKAYCPKDFEEKIYNNWEEKKFFNPDTINNKGKAFSIVLPPPNVTGSLHLGHAAMLAIEDLMIRYKRMQGFDTLWLPGFDHAAIATQNVVEKKIFNDEGKTRHDLGREAFLNKVEDFVSQSKKTITNQTRKMGSSVDWSRETYTLDDVRSMAVRKVFKMMYDDGLVIRGNRIVNWCPRCHTTLADDEIEYKETKSKLYWLKYGPFVLATTRPETKLGDTAVAVNPKDKRYKSMIGKKYMIPGVLGEFEITVVADEAVDPEFGTGAVKVTPAHSLVDYEIAERNELPIKQIIDEDGRMMANCGKYVGMTSLEARESIVKDMKAMGLIEKIDDDYDNKISVCYRCKTVIEPLISDQWFIDVNKKITKKGNKYFSNGASLKQVAIKVVKDKEINIIPERFEKVYFHWMENLHNWCISRQIWFGHQIPVWYDKDLKQPIISDAKPTEIVLQRHGEAKTNEKGVLSSDIDNLENGLTGTGKKQIKIMAEKLKNEKFDIIYASDFSRTKETVGILNKELKLKVIFDERLREVGVGEFEGKSVGDFVHFREADFEAWRNDSPKGIESFLHQKKRVFSCLTDILKKYSGKKVLVVSHGDVLRMAQGMHKNLTDEEIFKLGYPETGENIKIKLTNVESPNGLENIYQDSDTLDTWFSSGLWTFSTLLPEDWNGKKFEGKDMKRFHPTTVMETGYDILFFWVARMILMTTYVKGEVPFENVYLHGLVRDKNGDKMSKSKPETAIDPLQAGDKYGFDAVRLSLLIGNTAGNDIRLYDEKIEGYRNFVNKLWNISRYILMTLNPEKRDSKFELNKNVSLSDRWILSKFNTLIQDVTKMLDEYNFSGAGDLLKEFTWNDLADWYLEIAKVENDKDVVLIHILKNLLKMWHPFMPFVTEAIWQNLGSEQELMVSKFPQFDKKMIDKEGVKEFEQLQVVIGKIRNMRSEYKIDPAKKIKIQIKAGERLQSQFGIIMSLARLEKIELVIEKPEKSATAIVSDVEIYLPLAELLDIDKEIERLKSEIDNSKKYVLGLEKKLGNEEFMKNAPELVVAEEQRKFNEAKEKIEKLQNQLEELE</sequence>
<evidence type="ECO:0000313" key="19">
    <source>
        <dbReference type="Proteomes" id="UP000179001"/>
    </source>
</evidence>
<dbReference type="Pfam" id="PF08264">
    <property type="entry name" value="Anticodon_1"/>
    <property type="match status" value="1"/>
</dbReference>
<dbReference type="GO" id="GO:0004832">
    <property type="term" value="F:valine-tRNA ligase activity"/>
    <property type="evidence" value="ECO:0007669"/>
    <property type="project" value="UniProtKB-UniRule"/>
</dbReference>
<feature type="binding site" evidence="12">
    <location>
        <position position="731"/>
    </location>
    <ligand>
        <name>ATP</name>
        <dbReference type="ChEBI" id="CHEBI:30616"/>
    </ligand>
</feature>
<feature type="domain" description="Methionyl/Valyl/Leucyl/Isoleucyl-tRNA synthetase anticodon-binding" evidence="16">
    <location>
        <begin position="813"/>
        <end position="950"/>
    </location>
</feature>
<dbReference type="GO" id="GO:0005829">
    <property type="term" value="C:cytosol"/>
    <property type="evidence" value="ECO:0007669"/>
    <property type="project" value="TreeGrafter"/>
</dbReference>
<feature type="active site" description="Proton donor/acceptor" evidence="13">
    <location>
        <position position="529"/>
    </location>
</feature>
<evidence type="ECO:0000256" key="2">
    <source>
        <dbReference type="ARBA" id="ARBA00011245"/>
    </source>
</evidence>
<keyword evidence="6 12" id="KW-0067">ATP-binding</keyword>
<dbReference type="AlphaFoldDB" id="A0A1F5SW44"/>
<comment type="catalytic activity">
    <reaction evidence="10 12">
        <text>tRNA(Val) + L-valine + ATP = L-valyl-tRNA(Val) + AMP + diphosphate</text>
        <dbReference type="Rhea" id="RHEA:10704"/>
        <dbReference type="Rhea" id="RHEA-COMP:9672"/>
        <dbReference type="Rhea" id="RHEA-COMP:9708"/>
        <dbReference type="ChEBI" id="CHEBI:30616"/>
        <dbReference type="ChEBI" id="CHEBI:33019"/>
        <dbReference type="ChEBI" id="CHEBI:57762"/>
        <dbReference type="ChEBI" id="CHEBI:78442"/>
        <dbReference type="ChEBI" id="CHEBI:78537"/>
        <dbReference type="ChEBI" id="CHEBI:456215"/>
        <dbReference type="EC" id="6.1.1.9"/>
    </reaction>
</comment>
<dbReference type="Gene3D" id="1.10.287.380">
    <property type="entry name" value="Valyl-tRNA synthetase, C-terminal domain"/>
    <property type="match status" value="1"/>
</dbReference>
<feature type="domain" description="Valyl-tRNA synthetase tRNA-binding arm" evidence="17">
    <location>
        <begin position="1002"/>
        <end position="1066"/>
    </location>
</feature>
<dbReference type="CDD" id="cd07962">
    <property type="entry name" value="Anticodon_Ia_Val"/>
    <property type="match status" value="1"/>
</dbReference>
<dbReference type="HAMAP" id="MF_02004">
    <property type="entry name" value="Val_tRNA_synth_type1"/>
    <property type="match status" value="1"/>
</dbReference>
<dbReference type="EC" id="6.1.1.9" evidence="12"/>
<comment type="subunit">
    <text evidence="2 12">Monomer.</text>
</comment>
<keyword evidence="9 12" id="KW-0030">Aminoacyl-tRNA synthetase</keyword>
<evidence type="ECO:0000256" key="9">
    <source>
        <dbReference type="ARBA" id="ARBA00023146"/>
    </source>
</evidence>
<dbReference type="InterPro" id="IPR002300">
    <property type="entry name" value="aa-tRNA-synth_Ia"/>
</dbReference>
<dbReference type="SUPFAM" id="SSF53254">
    <property type="entry name" value="Phosphoglycerate mutase-like"/>
    <property type="match status" value="1"/>
</dbReference>
<dbReference type="CDD" id="cd07067">
    <property type="entry name" value="HP_PGM_like"/>
    <property type="match status" value="1"/>
</dbReference>
<evidence type="ECO:0000256" key="13">
    <source>
        <dbReference type="PIRSR" id="PIRSR613078-1"/>
    </source>
</evidence>
<feature type="binding site" evidence="14">
    <location>
        <begin position="452"/>
        <end position="459"/>
    </location>
    <ligand>
        <name>substrate</name>
    </ligand>
</feature>
<evidence type="ECO:0000256" key="1">
    <source>
        <dbReference type="ARBA" id="ARBA00004496"/>
    </source>
</evidence>
<evidence type="ECO:0000313" key="18">
    <source>
        <dbReference type="EMBL" id="OGF30957.1"/>
    </source>
</evidence>
<feature type="binding site" evidence="14">
    <location>
        <position position="505"/>
    </location>
    <ligand>
        <name>substrate</name>
    </ligand>
</feature>
<dbReference type="Pfam" id="PF10458">
    <property type="entry name" value="Val_tRNA-synt_C"/>
    <property type="match status" value="1"/>
</dbReference>
<dbReference type="InterPro" id="IPR009080">
    <property type="entry name" value="tRNAsynth_Ia_anticodon-bd"/>
</dbReference>
<evidence type="ECO:0000259" key="16">
    <source>
        <dbReference type="Pfam" id="PF08264"/>
    </source>
</evidence>
<dbReference type="FunFam" id="3.40.50.620:FF:000032">
    <property type="entry name" value="Valine--tRNA ligase"/>
    <property type="match status" value="1"/>
</dbReference>
<evidence type="ECO:0000256" key="3">
    <source>
        <dbReference type="ARBA" id="ARBA00022490"/>
    </source>
</evidence>
<dbReference type="InterPro" id="IPR033705">
    <property type="entry name" value="Anticodon_Ia_Val"/>
</dbReference>
<dbReference type="GO" id="GO:0006438">
    <property type="term" value="P:valyl-tRNA aminoacylation"/>
    <property type="evidence" value="ECO:0007669"/>
    <property type="project" value="UniProtKB-UniRule"/>
</dbReference>
<evidence type="ECO:0000256" key="7">
    <source>
        <dbReference type="ARBA" id="ARBA00022917"/>
    </source>
</evidence>
<evidence type="ECO:0000259" key="17">
    <source>
        <dbReference type="Pfam" id="PF10458"/>
    </source>
</evidence>
<feature type="short sequence motif" description="'KMSKS' region" evidence="12">
    <location>
        <begin position="728"/>
        <end position="732"/>
    </location>
</feature>
<keyword evidence="7 12" id="KW-0648">Protein biosynthesis</keyword>
<dbReference type="Gene3D" id="3.40.50.1240">
    <property type="entry name" value="Phosphoglycerate mutase-like"/>
    <property type="match status" value="1"/>
</dbReference>
<comment type="similarity">
    <text evidence="11 12">Belongs to the class-I aminoacyl-tRNA synthetase family. ValS type 1 subfamily.</text>
</comment>
<feature type="active site" description="Tele-phosphohistidine intermediate" evidence="13">
    <location>
        <position position="453"/>
    </location>
</feature>
<accession>A0A1F5SW44</accession>
<dbReference type="SUPFAM" id="SSF50677">
    <property type="entry name" value="ValRS/IleRS/LeuRS editing domain"/>
    <property type="match status" value="1"/>
</dbReference>
<dbReference type="Gene3D" id="3.40.50.620">
    <property type="entry name" value="HUPs"/>
    <property type="match status" value="2"/>
</dbReference>
<keyword evidence="3 12" id="KW-0963">Cytoplasm</keyword>
<reference evidence="18 19" key="1">
    <citation type="journal article" date="2016" name="Nat. Commun.">
        <title>Thousands of microbial genomes shed light on interconnected biogeochemical processes in an aquifer system.</title>
        <authorList>
            <person name="Anantharaman K."/>
            <person name="Brown C.T."/>
            <person name="Hug L.A."/>
            <person name="Sharon I."/>
            <person name="Castelle C.J."/>
            <person name="Probst A.J."/>
            <person name="Thomas B.C."/>
            <person name="Singh A."/>
            <person name="Wilkins M.J."/>
            <person name="Karaoz U."/>
            <person name="Brodie E.L."/>
            <person name="Williams K.H."/>
            <person name="Hubbard S.S."/>
            <person name="Banfield J.F."/>
        </authorList>
    </citation>
    <scope>NUCLEOTIDE SEQUENCE [LARGE SCALE GENOMIC DNA]</scope>
</reference>
<dbReference type="InterPro" id="IPR010978">
    <property type="entry name" value="tRNA-bd_arm"/>
</dbReference>
<keyword evidence="5 12" id="KW-0547">Nucleotide-binding</keyword>
<evidence type="ECO:0000256" key="14">
    <source>
        <dbReference type="PIRSR" id="PIRSR613078-2"/>
    </source>
</evidence>
<dbReference type="InterPro" id="IPR013155">
    <property type="entry name" value="M/V/L/I-tRNA-synth_anticd-bd"/>
</dbReference>
<dbReference type="SUPFAM" id="SSF52374">
    <property type="entry name" value="Nucleotidylyl transferase"/>
    <property type="match status" value="1"/>
</dbReference>
<dbReference type="InterPro" id="IPR001345">
    <property type="entry name" value="PG/BPGM_mutase_AS"/>
</dbReference>
<dbReference type="Gene3D" id="3.90.740.10">
    <property type="entry name" value="Valyl/Leucyl/Isoleucyl-tRNA synthetase, editing domain"/>
    <property type="match status" value="1"/>
</dbReference>
<dbReference type="InterPro" id="IPR037118">
    <property type="entry name" value="Val-tRNA_synth_C_sf"/>
</dbReference>
<dbReference type="GO" id="GO:0002161">
    <property type="term" value="F:aminoacyl-tRNA deacylase activity"/>
    <property type="evidence" value="ECO:0007669"/>
    <property type="project" value="InterPro"/>
</dbReference>
<evidence type="ECO:0000256" key="6">
    <source>
        <dbReference type="ARBA" id="ARBA00022840"/>
    </source>
</evidence>
<evidence type="ECO:0000259" key="15">
    <source>
        <dbReference type="Pfam" id="PF00133"/>
    </source>
</evidence>
<organism evidence="18 19">
    <name type="scientific">Candidatus Falkowbacteria bacterium RIFOXYC2_FULL_36_12</name>
    <dbReference type="NCBI Taxonomy" id="1798002"/>
    <lineage>
        <taxon>Bacteria</taxon>
        <taxon>Candidatus Falkowiibacteriota</taxon>
    </lineage>
</organism>
<dbReference type="InterPro" id="IPR013078">
    <property type="entry name" value="His_Pase_superF_clade-1"/>
</dbReference>
<feature type="short sequence motif" description="'HIGH' region" evidence="12">
    <location>
        <begin position="46"/>
        <end position="56"/>
    </location>
</feature>
<dbReference type="EMBL" id="MFGJ01000008">
    <property type="protein sequence ID" value="OGF30957.1"/>
    <property type="molecule type" value="Genomic_DNA"/>
</dbReference>
<evidence type="ECO:0000256" key="12">
    <source>
        <dbReference type="HAMAP-Rule" id="MF_02004"/>
    </source>
</evidence>
<dbReference type="PROSITE" id="PS00175">
    <property type="entry name" value="PG_MUTASE"/>
    <property type="match status" value="1"/>
</dbReference>
<feature type="coiled-coil region" evidence="12">
    <location>
        <begin position="1000"/>
        <end position="1062"/>
    </location>
</feature>
<dbReference type="STRING" id="1798002.A2478_00735"/>
<dbReference type="InterPro" id="IPR019499">
    <property type="entry name" value="Val-tRNA_synth_tRNA-bd"/>
</dbReference>
<evidence type="ECO:0000256" key="10">
    <source>
        <dbReference type="ARBA" id="ARBA00047552"/>
    </source>
</evidence>
<comment type="subcellular location">
    <subcellularLocation>
        <location evidence="1 12">Cytoplasm</location>
    </subcellularLocation>
</comment>
<dbReference type="Gene3D" id="1.10.730.10">
    <property type="entry name" value="Isoleucyl-tRNA Synthetase, Domain 1"/>
    <property type="match status" value="1"/>
</dbReference>
<dbReference type="InterPro" id="IPR014729">
    <property type="entry name" value="Rossmann-like_a/b/a_fold"/>
</dbReference>
<dbReference type="GO" id="GO:0005524">
    <property type="term" value="F:ATP binding"/>
    <property type="evidence" value="ECO:0007669"/>
    <property type="project" value="UniProtKB-UniRule"/>
</dbReference>
<dbReference type="SMART" id="SM00855">
    <property type="entry name" value="PGAM"/>
    <property type="match status" value="1"/>
</dbReference>
<dbReference type="Proteomes" id="UP000179001">
    <property type="component" value="Unassembled WGS sequence"/>
</dbReference>
<dbReference type="PRINTS" id="PR00986">
    <property type="entry name" value="TRNASYNTHVAL"/>
</dbReference>